<keyword evidence="1" id="KW-0472">Membrane</keyword>
<evidence type="ECO:0000256" key="1">
    <source>
        <dbReference type="SAM" id="Phobius"/>
    </source>
</evidence>
<dbReference type="Proteomes" id="UP001527052">
    <property type="component" value="Unassembled WGS sequence"/>
</dbReference>
<keyword evidence="3" id="KW-1185">Reference proteome</keyword>
<feature type="transmembrane region" description="Helical" evidence="1">
    <location>
        <begin position="127"/>
        <end position="145"/>
    </location>
</feature>
<comment type="caution">
    <text evidence="2">The sequence shown here is derived from an EMBL/GenBank/DDBJ whole genome shotgun (WGS) entry which is preliminary data.</text>
</comment>
<proteinExistence type="predicted"/>
<feature type="transmembrane region" description="Helical" evidence="1">
    <location>
        <begin position="6"/>
        <end position="29"/>
    </location>
</feature>
<keyword evidence="1" id="KW-0812">Transmembrane</keyword>
<gene>
    <name evidence="2" type="ORF">M5W82_24220</name>
</gene>
<name>A0ABT4EZR0_9BACI</name>
<dbReference type="EMBL" id="JAMDLZ010000065">
    <property type="protein sequence ID" value="MCY9549981.1"/>
    <property type="molecule type" value="Genomic_DNA"/>
</dbReference>
<reference evidence="2 3" key="1">
    <citation type="submission" date="2022-05" db="EMBL/GenBank/DDBJ databases">
        <title>Genome Sequencing of Bee-Associated Microbes.</title>
        <authorList>
            <person name="Dunlap C."/>
        </authorList>
    </citation>
    <scope>NUCLEOTIDE SEQUENCE [LARGE SCALE GENOMIC DNA]</scope>
    <source>
        <strain evidence="2 3">NRRL BD-083</strain>
    </source>
</reference>
<organism evidence="2 3">
    <name type="scientific">Lysinibacillus xylanilyticus</name>
    <dbReference type="NCBI Taxonomy" id="582475"/>
    <lineage>
        <taxon>Bacteria</taxon>
        <taxon>Bacillati</taxon>
        <taxon>Bacillota</taxon>
        <taxon>Bacilli</taxon>
        <taxon>Bacillales</taxon>
        <taxon>Bacillaceae</taxon>
        <taxon>Lysinibacillus</taxon>
    </lineage>
</organism>
<keyword evidence="1" id="KW-1133">Transmembrane helix</keyword>
<evidence type="ECO:0000313" key="3">
    <source>
        <dbReference type="Proteomes" id="UP001527052"/>
    </source>
</evidence>
<sequence>MDLFNFAIAFQILLFLYFEVTTLVNLYPWNDLSKYSTKEKIIEATVNGIIIILCIGLFITQIKWLMIISVVFWFVFLFMQLLNWWMPYLTGKYLKQFPKALYETHFKNTLKLLPPIKNHIIPDLQHNVLQIISLITFILSALVLIT</sequence>
<feature type="transmembrane region" description="Helical" evidence="1">
    <location>
        <begin position="65"/>
        <end position="86"/>
    </location>
</feature>
<dbReference type="RefSeq" id="WP_268639859.1">
    <property type="nucleotide sequence ID" value="NZ_JAMDLZ010000065.1"/>
</dbReference>
<feature type="transmembrane region" description="Helical" evidence="1">
    <location>
        <begin position="41"/>
        <end position="59"/>
    </location>
</feature>
<accession>A0ABT4EZR0</accession>
<protein>
    <submittedName>
        <fullName evidence="2">Uncharacterized protein</fullName>
    </submittedName>
</protein>
<evidence type="ECO:0000313" key="2">
    <source>
        <dbReference type="EMBL" id="MCY9549981.1"/>
    </source>
</evidence>